<protein>
    <submittedName>
        <fullName evidence="5">Uncharacterized protein</fullName>
    </submittedName>
</protein>
<dbReference type="PROSITE" id="PS50088">
    <property type="entry name" value="ANK_REPEAT"/>
    <property type="match status" value="8"/>
</dbReference>
<evidence type="ECO:0000313" key="5">
    <source>
        <dbReference type="EMBL" id="KAK2712277.1"/>
    </source>
</evidence>
<feature type="compositionally biased region" description="Polar residues" evidence="4">
    <location>
        <begin position="14"/>
        <end position="25"/>
    </location>
</feature>
<accession>A0AA88HWL4</accession>
<dbReference type="SMART" id="SM00248">
    <property type="entry name" value="ANK"/>
    <property type="match status" value="10"/>
</dbReference>
<evidence type="ECO:0000256" key="3">
    <source>
        <dbReference type="PROSITE-ProRule" id="PRU00023"/>
    </source>
</evidence>
<feature type="repeat" description="ANK" evidence="3">
    <location>
        <begin position="224"/>
        <end position="251"/>
    </location>
</feature>
<comment type="caution">
    <text evidence="5">The sequence shown here is derived from an EMBL/GenBank/DDBJ whole genome shotgun (WGS) entry which is preliminary data.</text>
</comment>
<feature type="repeat" description="ANK" evidence="3">
    <location>
        <begin position="353"/>
        <end position="385"/>
    </location>
</feature>
<keyword evidence="6" id="KW-1185">Reference proteome</keyword>
<feature type="region of interest" description="Disordered" evidence="4">
    <location>
        <begin position="63"/>
        <end position="91"/>
    </location>
</feature>
<dbReference type="PROSITE" id="PS50297">
    <property type="entry name" value="ANK_REP_REGION"/>
    <property type="match status" value="6"/>
</dbReference>
<evidence type="ECO:0000313" key="6">
    <source>
        <dbReference type="Proteomes" id="UP001187531"/>
    </source>
</evidence>
<feature type="repeat" description="ANK" evidence="3">
    <location>
        <begin position="426"/>
        <end position="458"/>
    </location>
</feature>
<dbReference type="PANTHER" id="PTHR24198">
    <property type="entry name" value="ANKYRIN REPEAT AND PROTEIN KINASE DOMAIN-CONTAINING PROTEIN"/>
    <property type="match status" value="1"/>
</dbReference>
<keyword evidence="1" id="KW-0677">Repeat</keyword>
<keyword evidence="2 3" id="KW-0040">ANK repeat</keyword>
<evidence type="ECO:0000256" key="2">
    <source>
        <dbReference type="ARBA" id="ARBA00023043"/>
    </source>
</evidence>
<feature type="repeat" description="ANK" evidence="3">
    <location>
        <begin position="252"/>
        <end position="284"/>
    </location>
</feature>
<sequence>MDKCLTEEDDKDANFSSKKMSSLKQANKARAPEKSIFRPSINETIRCIEQTFTIIKKIPDSQKIQKTKAETNGTENKNYSEKENATEKENVVEKKKVAEMENVAEKYRKYEVERQSTKTKHLKTKKAKKIKIEEGKHLLRALLIKIRDSIQYLDRRVKITKLVTSWVQDNFRILFFKLWDGTGTCLLNIPLYTIEWTIEFFVTLFVTVKKLPKWLETVFFGNSLHDAAMKGDLKICHELVSKGVSIDALDRWERTALYYAVISHGLDVTQYLLMKGANPNAKPRYLSETMLQAAAMDGCLDICRLLVAKGATINATALYYAVSFNKVDVTRYLLENGANLNAKHLVYSDIPFNRETVLHTAVRVATLEICQLLVAKGATVDALDSGDRTPLYYAITLEKLDVTRYLLENGANLNAKHLVYTDIPFNRETVLHTAVRVATLEICQLLVAKGATVDALDSGDRTPLYYAITLEKLDVTRYLLETGANPNANCAYVFRHSIVKCRLLHVAARQGNLDICQLLVSKGADVNCLNSNEETPLMIVLKNYLSLRRQCTFWQIFGKNPVSSRNHPQNHLAIAEYLLKNIGVSELKKDVEDKYKKYLYLIFQNKSFED</sequence>
<feature type="repeat" description="ANK" evidence="3">
    <location>
        <begin position="459"/>
        <end position="491"/>
    </location>
</feature>
<organism evidence="5 6">
    <name type="scientific">Artemia franciscana</name>
    <name type="common">Brine shrimp</name>
    <name type="synonym">Artemia sanfranciscana</name>
    <dbReference type="NCBI Taxonomy" id="6661"/>
    <lineage>
        <taxon>Eukaryota</taxon>
        <taxon>Metazoa</taxon>
        <taxon>Ecdysozoa</taxon>
        <taxon>Arthropoda</taxon>
        <taxon>Crustacea</taxon>
        <taxon>Branchiopoda</taxon>
        <taxon>Anostraca</taxon>
        <taxon>Artemiidae</taxon>
        <taxon>Artemia</taxon>
    </lineage>
</organism>
<evidence type="ECO:0000256" key="1">
    <source>
        <dbReference type="ARBA" id="ARBA00022737"/>
    </source>
</evidence>
<feature type="repeat" description="ANK" evidence="3">
    <location>
        <begin position="504"/>
        <end position="531"/>
    </location>
</feature>
<dbReference type="Gene3D" id="1.25.40.20">
    <property type="entry name" value="Ankyrin repeat-containing domain"/>
    <property type="match status" value="3"/>
</dbReference>
<dbReference type="InterPro" id="IPR002110">
    <property type="entry name" value="Ankyrin_rpt"/>
</dbReference>
<feature type="region of interest" description="Disordered" evidence="4">
    <location>
        <begin position="1"/>
        <end position="35"/>
    </location>
</feature>
<feature type="compositionally biased region" description="Basic and acidic residues" evidence="4">
    <location>
        <begin position="78"/>
        <end position="91"/>
    </location>
</feature>
<dbReference type="InterPro" id="IPR036770">
    <property type="entry name" value="Ankyrin_rpt-contain_sf"/>
</dbReference>
<dbReference type="AlphaFoldDB" id="A0AA88HWL4"/>
<gene>
    <name evidence="5" type="ORF">QYM36_011089</name>
</gene>
<dbReference type="SUPFAM" id="SSF48403">
    <property type="entry name" value="Ankyrin repeat"/>
    <property type="match status" value="1"/>
</dbReference>
<feature type="repeat" description="ANK" evidence="3">
    <location>
        <begin position="386"/>
        <end position="418"/>
    </location>
</feature>
<reference evidence="5" key="1">
    <citation type="submission" date="2023-07" db="EMBL/GenBank/DDBJ databases">
        <title>Chromosome-level genome assembly of Artemia franciscana.</title>
        <authorList>
            <person name="Jo E."/>
        </authorList>
    </citation>
    <scope>NUCLEOTIDE SEQUENCE</scope>
    <source>
        <tissue evidence="5">Whole body</tissue>
    </source>
</reference>
<dbReference type="Pfam" id="PF13637">
    <property type="entry name" value="Ank_4"/>
    <property type="match status" value="2"/>
</dbReference>
<dbReference type="Pfam" id="PF12796">
    <property type="entry name" value="Ank_2"/>
    <property type="match status" value="3"/>
</dbReference>
<dbReference type="PANTHER" id="PTHR24198:SF165">
    <property type="entry name" value="ANKYRIN REPEAT-CONTAINING PROTEIN-RELATED"/>
    <property type="match status" value="1"/>
</dbReference>
<proteinExistence type="predicted"/>
<evidence type="ECO:0000256" key="4">
    <source>
        <dbReference type="SAM" id="MobiDB-lite"/>
    </source>
</evidence>
<feature type="repeat" description="ANK" evidence="3">
    <location>
        <begin position="313"/>
        <end position="345"/>
    </location>
</feature>
<dbReference type="EMBL" id="JAVRJZ010000015">
    <property type="protein sequence ID" value="KAK2712277.1"/>
    <property type="molecule type" value="Genomic_DNA"/>
</dbReference>
<dbReference type="Proteomes" id="UP001187531">
    <property type="component" value="Unassembled WGS sequence"/>
</dbReference>
<name>A0AA88HWL4_ARTSF</name>